<dbReference type="InterPro" id="IPR048328">
    <property type="entry name" value="Dyp_perox_C"/>
</dbReference>
<evidence type="ECO:0000313" key="2">
    <source>
        <dbReference type="EMBL" id="MBM7492567.1"/>
    </source>
</evidence>
<proteinExistence type="predicted"/>
<comment type="caution">
    <text evidence="2">The sequence shown here is derived from an EMBL/GenBank/DDBJ whole genome shotgun (WGS) entry which is preliminary data.</text>
</comment>
<dbReference type="Pfam" id="PF20628">
    <property type="entry name" value="Dyp_perox_C"/>
    <property type="match status" value="1"/>
</dbReference>
<name>A0ABS2LWL2_9ACTN</name>
<gene>
    <name evidence="2" type="ORF">JOD64_003789</name>
</gene>
<dbReference type="EMBL" id="JAFBBP010000001">
    <property type="protein sequence ID" value="MBM7492567.1"/>
    <property type="molecule type" value="Genomic_DNA"/>
</dbReference>
<protein>
    <recommendedName>
        <fullName evidence="1">Dyp-type peroxidase C-terminal domain-containing protein</fullName>
    </recommendedName>
</protein>
<keyword evidence="3" id="KW-1185">Reference proteome</keyword>
<evidence type="ECO:0000313" key="3">
    <source>
        <dbReference type="Proteomes" id="UP000764837"/>
    </source>
</evidence>
<dbReference type="InterPro" id="IPR011008">
    <property type="entry name" value="Dimeric_a/b-barrel"/>
</dbReference>
<accession>A0ABS2LWL2</accession>
<dbReference type="SUPFAM" id="SSF54909">
    <property type="entry name" value="Dimeric alpha+beta barrel"/>
    <property type="match status" value="1"/>
</dbReference>
<feature type="domain" description="Dyp-type peroxidase C-terminal" evidence="1">
    <location>
        <begin position="48"/>
        <end position="87"/>
    </location>
</feature>
<sequence length="94" mass="9838">MAHSSPKTERLISSRRSFSAQRACAVAIATSHSRAAVGPSGSEPSPPSFQADLDRGFVAVQRRLASEALGKYVLTFGGGYFFVPAGQTGVGLPR</sequence>
<reference evidence="2 3" key="1">
    <citation type="submission" date="2021-01" db="EMBL/GenBank/DDBJ databases">
        <title>Sequencing the genomes of 1000 actinobacteria strains.</title>
        <authorList>
            <person name="Klenk H.-P."/>
        </authorList>
    </citation>
    <scope>NUCLEOTIDE SEQUENCE [LARGE SCALE GENOMIC DNA]</scope>
    <source>
        <strain evidence="2 3">DSM 100204</strain>
    </source>
</reference>
<dbReference type="Proteomes" id="UP000764837">
    <property type="component" value="Unassembled WGS sequence"/>
</dbReference>
<dbReference type="RefSeq" id="WP_204943425.1">
    <property type="nucleotide sequence ID" value="NZ_JAFBBP010000001.1"/>
</dbReference>
<organism evidence="2 3">
    <name type="scientific">Micromonospora luteifusca</name>
    <dbReference type="NCBI Taxonomy" id="709860"/>
    <lineage>
        <taxon>Bacteria</taxon>
        <taxon>Bacillati</taxon>
        <taxon>Actinomycetota</taxon>
        <taxon>Actinomycetes</taxon>
        <taxon>Micromonosporales</taxon>
        <taxon>Micromonosporaceae</taxon>
        <taxon>Micromonospora</taxon>
    </lineage>
</organism>
<evidence type="ECO:0000259" key="1">
    <source>
        <dbReference type="Pfam" id="PF20628"/>
    </source>
</evidence>